<name>A0A9K3DAI1_9EUKA</name>
<dbReference type="EMBL" id="BDIP01006089">
    <property type="protein sequence ID" value="GIQ90364.1"/>
    <property type="molecule type" value="Genomic_DNA"/>
</dbReference>
<organism evidence="2 3">
    <name type="scientific">Kipferlia bialata</name>
    <dbReference type="NCBI Taxonomy" id="797122"/>
    <lineage>
        <taxon>Eukaryota</taxon>
        <taxon>Metamonada</taxon>
        <taxon>Carpediemonas-like organisms</taxon>
        <taxon>Kipferlia</taxon>
    </lineage>
</organism>
<comment type="caution">
    <text evidence="2">The sequence shown here is derived from an EMBL/GenBank/DDBJ whole genome shotgun (WGS) entry which is preliminary data.</text>
</comment>
<feature type="compositionally biased region" description="Basic residues" evidence="1">
    <location>
        <begin position="141"/>
        <end position="150"/>
    </location>
</feature>
<feature type="compositionally biased region" description="Basic and acidic residues" evidence="1">
    <location>
        <begin position="118"/>
        <end position="130"/>
    </location>
</feature>
<protein>
    <submittedName>
        <fullName evidence="2">Uncharacterized protein</fullName>
    </submittedName>
</protein>
<reference evidence="2 3" key="1">
    <citation type="journal article" date="2018" name="PLoS ONE">
        <title>The draft genome of Kipferlia bialata reveals reductive genome evolution in fornicate parasites.</title>
        <authorList>
            <person name="Tanifuji G."/>
            <person name="Takabayashi S."/>
            <person name="Kume K."/>
            <person name="Takagi M."/>
            <person name="Nakayama T."/>
            <person name="Kamikawa R."/>
            <person name="Inagaki Y."/>
            <person name="Hashimoto T."/>
        </authorList>
    </citation>
    <scope>NUCLEOTIDE SEQUENCE [LARGE SCALE GENOMIC DNA]</scope>
    <source>
        <strain evidence="2">NY0173</strain>
    </source>
</reference>
<feature type="region of interest" description="Disordered" evidence="1">
    <location>
        <begin position="115"/>
        <end position="170"/>
    </location>
</feature>
<evidence type="ECO:0000256" key="1">
    <source>
        <dbReference type="SAM" id="MobiDB-lite"/>
    </source>
</evidence>
<dbReference type="AlphaFoldDB" id="A0A9K3DAI1"/>
<feature type="non-terminal residue" evidence="2">
    <location>
        <position position="1"/>
    </location>
</feature>
<evidence type="ECO:0000313" key="2">
    <source>
        <dbReference type="EMBL" id="GIQ90364.1"/>
    </source>
</evidence>
<dbReference type="Proteomes" id="UP000265618">
    <property type="component" value="Unassembled WGS sequence"/>
</dbReference>
<keyword evidence="3" id="KW-1185">Reference proteome</keyword>
<sequence length="207" mass="23125">GSYPHHSVLVTGRGRGRRVTVLGHENMGLLRTVRATVLSDLGSLGALSLDDLNKWGTVIRDSSLARCLDAEVPVVRVPRTVSVHMDRQVILLGTDEAVHVSLQRHTLSVTHTHFQTLEAKKPSDRERERDSDDEEDGVERPRRRGRPKGSRNRDHLMSTHIELGPGGRLRRRSARLHARAIDNFSDQFIPRGVHPDLSLSLSLSLSL</sequence>
<proteinExistence type="predicted"/>
<gene>
    <name evidence="2" type="ORF">KIPB_013134</name>
</gene>
<accession>A0A9K3DAI1</accession>
<evidence type="ECO:0000313" key="3">
    <source>
        <dbReference type="Proteomes" id="UP000265618"/>
    </source>
</evidence>
<feature type="non-terminal residue" evidence="2">
    <location>
        <position position="207"/>
    </location>
</feature>